<feature type="region of interest" description="Disordered" evidence="4">
    <location>
        <begin position="437"/>
        <end position="586"/>
    </location>
</feature>
<organism evidence="5 6">
    <name type="scientific">Antrihabitans stalagmiti</name>
    <dbReference type="NCBI Taxonomy" id="2799499"/>
    <lineage>
        <taxon>Bacteria</taxon>
        <taxon>Bacillati</taxon>
        <taxon>Actinomycetota</taxon>
        <taxon>Actinomycetes</taxon>
        <taxon>Mycobacteriales</taxon>
        <taxon>Nocardiaceae</taxon>
        <taxon>Antrihabitans</taxon>
    </lineage>
</organism>
<dbReference type="Pfam" id="PF00012">
    <property type="entry name" value="HSP70"/>
    <property type="match status" value="1"/>
</dbReference>
<evidence type="ECO:0000313" key="5">
    <source>
        <dbReference type="EMBL" id="MBJ8339481.1"/>
    </source>
</evidence>
<accession>A0A934U3C3</accession>
<gene>
    <name evidence="5" type="ORF">JGU71_11345</name>
</gene>
<proteinExistence type="predicted"/>
<dbReference type="SUPFAM" id="SSF53067">
    <property type="entry name" value="Actin-like ATPase domain"/>
    <property type="match status" value="2"/>
</dbReference>
<dbReference type="EMBL" id="JAEMNV010000003">
    <property type="protein sequence ID" value="MBJ8339481.1"/>
    <property type="molecule type" value="Genomic_DNA"/>
</dbReference>
<dbReference type="PANTHER" id="PTHR42749">
    <property type="entry name" value="CELL SHAPE-DETERMINING PROTEIN MREB"/>
    <property type="match status" value="1"/>
</dbReference>
<evidence type="ECO:0000256" key="2">
    <source>
        <dbReference type="ARBA" id="ARBA00022840"/>
    </source>
</evidence>
<feature type="compositionally biased region" description="Low complexity" evidence="4">
    <location>
        <begin position="505"/>
        <end position="521"/>
    </location>
</feature>
<dbReference type="AlphaFoldDB" id="A0A934U3C3"/>
<feature type="compositionally biased region" description="Low complexity" evidence="4">
    <location>
        <begin position="451"/>
        <end position="477"/>
    </location>
</feature>
<evidence type="ECO:0000313" key="6">
    <source>
        <dbReference type="Proteomes" id="UP000655868"/>
    </source>
</evidence>
<dbReference type="InterPro" id="IPR043129">
    <property type="entry name" value="ATPase_NBD"/>
</dbReference>
<dbReference type="InterPro" id="IPR013126">
    <property type="entry name" value="Hsp_70_fam"/>
</dbReference>
<keyword evidence="6" id="KW-1185">Reference proteome</keyword>
<reference evidence="5" key="1">
    <citation type="submission" date="2020-12" db="EMBL/GenBank/DDBJ databases">
        <title>Antrihabitans popcorni sp. nov. and Antrihabitans auranticaus sp. nov., isolated from a larva cave.</title>
        <authorList>
            <person name="Lee S.D."/>
            <person name="Kim I.S."/>
        </authorList>
    </citation>
    <scope>NUCLEOTIDE SEQUENCE</scope>
    <source>
        <strain evidence="5">YC3-6</strain>
    </source>
</reference>
<name>A0A934U3C3_9NOCA</name>
<protein>
    <submittedName>
        <fullName evidence="5">Hsp70 family protein</fullName>
    </submittedName>
</protein>
<dbReference type="RefSeq" id="WP_199704228.1">
    <property type="nucleotide sequence ID" value="NZ_JAEMNV010000003.1"/>
</dbReference>
<comment type="caution">
    <text evidence="5">The sequence shown here is derived from an EMBL/GenBank/DDBJ whole genome shotgun (WGS) entry which is preliminary data.</text>
</comment>
<dbReference type="PRINTS" id="PR00301">
    <property type="entry name" value="HEATSHOCK70"/>
</dbReference>
<feature type="compositionally biased region" description="Polar residues" evidence="4">
    <location>
        <begin position="480"/>
        <end position="504"/>
    </location>
</feature>
<dbReference type="Gene3D" id="3.30.420.40">
    <property type="match status" value="2"/>
</dbReference>
<dbReference type="Gene3D" id="3.90.640.10">
    <property type="entry name" value="Actin, Chain A, domain 4"/>
    <property type="match status" value="1"/>
</dbReference>
<dbReference type="Proteomes" id="UP000655868">
    <property type="component" value="Unassembled WGS sequence"/>
</dbReference>
<feature type="compositionally biased region" description="Pro residues" evidence="4">
    <location>
        <begin position="522"/>
        <end position="550"/>
    </location>
</feature>
<keyword evidence="3" id="KW-0143">Chaperone</keyword>
<dbReference type="GO" id="GO:0005524">
    <property type="term" value="F:ATP binding"/>
    <property type="evidence" value="ECO:0007669"/>
    <property type="project" value="UniProtKB-KW"/>
</dbReference>
<evidence type="ECO:0000256" key="3">
    <source>
        <dbReference type="ARBA" id="ARBA00023186"/>
    </source>
</evidence>
<evidence type="ECO:0000256" key="4">
    <source>
        <dbReference type="SAM" id="MobiDB-lite"/>
    </source>
</evidence>
<feature type="compositionally biased region" description="Low complexity" evidence="4">
    <location>
        <begin position="551"/>
        <end position="561"/>
    </location>
</feature>
<evidence type="ECO:0000256" key="1">
    <source>
        <dbReference type="ARBA" id="ARBA00022741"/>
    </source>
</evidence>
<feature type="compositionally biased region" description="Low complexity" evidence="4">
    <location>
        <begin position="568"/>
        <end position="577"/>
    </location>
</feature>
<dbReference type="GO" id="GO:0140662">
    <property type="term" value="F:ATP-dependent protein folding chaperone"/>
    <property type="evidence" value="ECO:0007669"/>
    <property type="project" value="InterPro"/>
</dbReference>
<keyword evidence="1" id="KW-0547">Nucleotide-binding</keyword>
<sequence>MATGLGIVVGSQNSVAAVDPDGSGAADGRDYVTISHPTTLQLSADEAPVLGVVHTSPALGRHSKDILLDGFVDRVGDPIGILADDGSIYAGEDLTATAIGCLVDEAAAGLAESPTIVATYPTSWAHYSVDALRDALERAGFSDVTPVPEATAAVRWLDNARGPLADGAVVVYDLGGTTLDISVVRTGESAGILGKPIRSDDISGVQFDHLTMQHVLASMGAAAAEIDPFDPATEEALGGLRTRCAQAKVSLSTDTDSTVHVELPGLSQQVRLVRDELEDLLRTPIATSVGLVREAVRSAGLDLTDISAVLLVGGGAAIPLVAELVSSELGLPVVAGHRPEHTSAIGAAMLATDLAAASTALAEPVASAAVAVLPRAELAVAPIAAPVSPPKVLPAPRVPVTNEPAKTGISRAKKLAFVAAGAVAITLLAAGGLSLGTGGGSEPQRSDTQTSAPAVPAGVVASSAPAPSSNPEAAAPSDGSAPTTQAGAANPSARPNTGNGPTSQAPAGGVAPAPEGGSNPDPVQPQQPAPNPEPQPQPQQPAPQPQPQVPSPGGETTTTPGTTGGIPGLPNLPTLPGVKVPILQGN</sequence>
<dbReference type="PANTHER" id="PTHR42749:SF1">
    <property type="entry name" value="CELL SHAPE-DETERMINING PROTEIN MREB"/>
    <property type="match status" value="1"/>
</dbReference>
<keyword evidence="2" id="KW-0067">ATP-binding</keyword>